<dbReference type="Proteomes" id="UP001642409">
    <property type="component" value="Unassembled WGS sequence"/>
</dbReference>
<accession>A0AA86UCG6</accession>
<evidence type="ECO:0000313" key="2">
    <source>
        <dbReference type="EMBL" id="CAL6108621.1"/>
    </source>
</evidence>
<keyword evidence="3" id="KW-1185">Reference proteome</keyword>
<reference evidence="2 3" key="2">
    <citation type="submission" date="2024-07" db="EMBL/GenBank/DDBJ databases">
        <authorList>
            <person name="Akdeniz Z."/>
        </authorList>
    </citation>
    <scope>NUCLEOTIDE SEQUENCE [LARGE SCALE GENOMIC DNA]</scope>
</reference>
<dbReference type="EMBL" id="CATOUU010000641">
    <property type="protein sequence ID" value="CAI9936718.1"/>
    <property type="molecule type" value="Genomic_DNA"/>
</dbReference>
<gene>
    <name evidence="1" type="ORF">HINF_LOCUS24363</name>
    <name evidence="2" type="ORF">HINF_LOCUS75055</name>
</gene>
<proteinExistence type="predicted"/>
<name>A0AA86UCG6_9EUKA</name>
<sequence length="128" mass="14191">MAHQPSVLRFNPIKPSSEIMTIHKSTLSYTITQPQTNLNIIPNCHSEQPPQTTKVSSASKTSTTQLCLQGSSIFACKGVEIGNSLINKNVSKMYLRKMSNLNQKTRLKRMVFVTCFQVLHDGAPLQAS</sequence>
<protein>
    <submittedName>
        <fullName evidence="2">Hypothetical_protein</fullName>
    </submittedName>
</protein>
<organism evidence="1">
    <name type="scientific">Hexamita inflata</name>
    <dbReference type="NCBI Taxonomy" id="28002"/>
    <lineage>
        <taxon>Eukaryota</taxon>
        <taxon>Metamonada</taxon>
        <taxon>Diplomonadida</taxon>
        <taxon>Hexamitidae</taxon>
        <taxon>Hexamitinae</taxon>
        <taxon>Hexamita</taxon>
    </lineage>
</organism>
<dbReference type="AlphaFoldDB" id="A0AA86UCG6"/>
<dbReference type="EMBL" id="CAXDID020000654">
    <property type="protein sequence ID" value="CAL6108621.1"/>
    <property type="molecule type" value="Genomic_DNA"/>
</dbReference>
<evidence type="ECO:0000313" key="3">
    <source>
        <dbReference type="Proteomes" id="UP001642409"/>
    </source>
</evidence>
<comment type="caution">
    <text evidence="1">The sequence shown here is derived from an EMBL/GenBank/DDBJ whole genome shotgun (WGS) entry which is preliminary data.</text>
</comment>
<reference evidence="1" key="1">
    <citation type="submission" date="2023-06" db="EMBL/GenBank/DDBJ databases">
        <authorList>
            <person name="Kurt Z."/>
        </authorList>
    </citation>
    <scope>NUCLEOTIDE SEQUENCE</scope>
</reference>
<evidence type="ECO:0000313" key="1">
    <source>
        <dbReference type="EMBL" id="CAI9936718.1"/>
    </source>
</evidence>